<proteinExistence type="predicted"/>
<dbReference type="AlphaFoldDB" id="H6SLU5"/>
<evidence type="ECO:0000313" key="1">
    <source>
        <dbReference type="EMBL" id="CCG08960.1"/>
    </source>
</evidence>
<organism evidence="1 2">
    <name type="scientific">Pararhodospirillum photometricum DSM 122</name>
    <dbReference type="NCBI Taxonomy" id="1150469"/>
    <lineage>
        <taxon>Bacteria</taxon>
        <taxon>Pseudomonadati</taxon>
        <taxon>Pseudomonadota</taxon>
        <taxon>Alphaproteobacteria</taxon>
        <taxon>Rhodospirillales</taxon>
        <taxon>Rhodospirillaceae</taxon>
        <taxon>Pararhodospirillum</taxon>
    </lineage>
</organism>
<protein>
    <submittedName>
        <fullName evidence="1">Uncharacterized protein</fullName>
    </submittedName>
</protein>
<gene>
    <name evidence="1" type="ORF">RSPPHO_02334</name>
</gene>
<dbReference type="Proteomes" id="UP000033220">
    <property type="component" value="Chromosome DSM 122"/>
</dbReference>
<accession>H6SLU5</accession>
<keyword evidence="2" id="KW-1185">Reference proteome</keyword>
<reference evidence="1 2" key="1">
    <citation type="submission" date="2012-02" db="EMBL/GenBank/DDBJ databases">
        <title>Shotgun genome sequence of Phaeospirillum photometricum DSM 122.</title>
        <authorList>
            <person name="Duquesne K."/>
            <person name="Sturgis J."/>
        </authorList>
    </citation>
    <scope>NUCLEOTIDE SEQUENCE [LARGE SCALE GENOMIC DNA]</scope>
    <source>
        <strain evidence="2">DSM122</strain>
    </source>
</reference>
<dbReference type="KEGG" id="rpm:RSPPHO_02334"/>
<name>H6SLU5_PARPM</name>
<sequence>MQVVVFKDCLSGPGPHCLHPVRMIQNFVDPTGQRLGIKEIHK</sequence>
<dbReference type="EMBL" id="HE663493">
    <property type="protein sequence ID" value="CCG08960.1"/>
    <property type="molecule type" value="Genomic_DNA"/>
</dbReference>
<dbReference type="HOGENOM" id="CLU_3257084_0_0_5"/>
<evidence type="ECO:0000313" key="2">
    <source>
        <dbReference type="Proteomes" id="UP000033220"/>
    </source>
</evidence>